<comment type="similarity">
    <text evidence="2">Belongs to the importin beta family.</text>
</comment>
<dbReference type="GO" id="GO:0005737">
    <property type="term" value="C:cytoplasm"/>
    <property type="evidence" value="ECO:0007669"/>
    <property type="project" value="TreeGrafter"/>
</dbReference>
<dbReference type="PANTHER" id="PTHR12363:SF33">
    <property type="entry name" value="IMPORTIN-13"/>
    <property type="match status" value="1"/>
</dbReference>
<dbReference type="InterPro" id="IPR011989">
    <property type="entry name" value="ARM-like"/>
</dbReference>
<dbReference type="SUPFAM" id="SSF48371">
    <property type="entry name" value="ARM repeat"/>
    <property type="match status" value="1"/>
</dbReference>
<comment type="subcellular location">
    <subcellularLocation>
        <location evidence="1">Nucleus</location>
    </subcellularLocation>
</comment>
<dbReference type="GO" id="GO:0006606">
    <property type="term" value="P:protein import into nucleus"/>
    <property type="evidence" value="ECO:0007669"/>
    <property type="project" value="TreeGrafter"/>
</dbReference>
<organism evidence="5 6">
    <name type="scientific">Auxenochlorella protothecoides</name>
    <name type="common">Green microalga</name>
    <name type="synonym">Chlorella protothecoides</name>
    <dbReference type="NCBI Taxonomy" id="3075"/>
    <lineage>
        <taxon>Eukaryota</taxon>
        <taxon>Viridiplantae</taxon>
        <taxon>Chlorophyta</taxon>
        <taxon>core chlorophytes</taxon>
        <taxon>Trebouxiophyceae</taxon>
        <taxon>Chlorellales</taxon>
        <taxon>Chlorellaceae</taxon>
        <taxon>Auxenochlorella</taxon>
    </lineage>
</organism>
<accession>A0A3M7L0Y5</accession>
<dbReference type="Proteomes" id="UP000279271">
    <property type="component" value="Unassembled WGS sequence"/>
</dbReference>
<dbReference type="EMBL" id="QOKY01000169">
    <property type="protein sequence ID" value="RMZ55162.1"/>
    <property type="molecule type" value="Genomic_DNA"/>
</dbReference>
<evidence type="ECO:0000313" key="6">
    <source>
        <dbReference type="Proteomes" id="UP000279271"/>
    </source>
</evidence>
<keyword evidence="3" id="KW-0813">Transport</keyword>
<dbReference type="GO" id="GO:0005634">
    <property type="term" value="C:nucleus"/>
    <property type="evidence" value="ECO:0007669"/>
    <property type="project" value="UniProtKB-SubCell"/>
</dbReference>
<name>A0A3M7L0Y5_AUXPR</name>
<dbReference type="InterPro" id="IPR051345">
    <property type="entry name" value="Importin_beta-like_NTR"/>
</dbReference>
<proteinExistence type="inferred from homology"/>
<dbReference type="InterPro" id="IPR016024">
    <property type="entry name" value="ARM-type_fold"/>
</dbReference>
<sequence length="898" mass="91959">DEFVSYTRQLGSPFVSPADRSVADEWLRRFRASPGAWSVTLALLSQPHAGLAVQLQACQALTWKCRRQLEELGGEWGVVVRGVVAALAQLSALPRSSPVSLACCVTLAAMALRVRDWEEPLALLGHHLSTAQLLHLFTVLPQECEDAERETGVDQLADIHPARARLRAWVPAVLPWLRSVHGKESRPGSAIEASILAAFSAWVAWGCLEELEVGQADYFIAAACACLEPSGNPSRAQQGVDVLAEVIERASPKQSATLERLALQFASTAAGGPQGSTAVASLLGLYCADSRNQGVVAGRGKTGAALREALLSFLVSSRAPDTGTAADRLDCALAASIMAALENVLRDSTAFGSALFLLSCAYLDTEAEDMVTDWQQAPSSVPDLAALLGGVPSLGPGSPGPTQLHLDSLACFSALAPGLVPALAARPERDALLGRALDLSLGCLRAAGGAEPGGPAPARRAALLERSPATLCTLCLAAQRAGAPPTQALVPALESAIAFLAQAGPASVGAPDACRQLAVAATHICAGLPAASLGAPAMALVTACGPGGGLPPAAALASTLALLEAFECRGAGDPATSAPARASSSQALAGWRALARDAGASLPRAELADRLSRCLASCLALAPDLARPELPGLLEWCVGCMARPGEESTHVLLCRALETWGADVTARPLLLRAVLDVLGRGVAGSDAATVAARQTTLLCALRTLRSDRVAQAELAPRAAEAATAGMSSQNPTLARNALKLLAELLLPLGIEGSSAPGLLRSLAPTVVCALFVAFASPVLAWPLPQLAKLTGDVGLLAALCALEEGLQGDVVERATGLLAGWSAQAGRRLLDPGTLGEREAGALQAAWEWGPAVSVGLCRGVAMLGLAAPRATSLAQATRDLQLTVAAVAGAMRAAIAA</sequence>
<reference evidence="6" key="1">
    <citation type="journal article" date="2018" name="Algal Res.">
        <title>Characterization of plant carbon substrate utilization by Auxenochlorella protothecoides.</title>
        <authorList>
            <person name="Vogler B.W."/>
            <person name="Starkenburg S.R."/>
            <person name="Sudasinghe N."/>
            <person name="Schambach J.Y."/>
            <person name="Rollin J.A."/>
            <person name="Pattathil S."/>
            <person name="Barry A.N."/>
        </authorList>
    </citation>
    <scope>NUCLEOTIDE SEQUENCE [LARGE SCALE GENOMIC DNA]</scope>
    <source>
        <strain evidence="6">UTEX 25</strain>
    </source>
</reference>
<dbReference type="AlphaFoldDB" id="A0A3M7L0Y5"/>
<comment type="caution">
    <text evidence="5">The sequence shown here is derived from an EMBL/GenBank/DDBJ whole genome shotgun (WGS) entry which is preliminary data.</text>
</comment>
<feature type="non-terminal residue" evidence="5">
    <location>
        <position position="1"/>
    </location>
</feature>
<evidence type="ECO:0000256" key="4">
    <source>
        <dbReference type="ARBA" id="ARBA00023242"/>
    </source>
</evidence>
<evidence type="ECO:0000256" key="3">
    <source>
        <dbReference type="ARBA" id="ARBA00022448"/>
    </source>
</evidence>
<evidence type="ECO:0008006" key="7">
    <source>
        <dbReference type="Google" id="ProtNLM"/>
    </source>
</evidence>
<evidence type="ECO:0000313" key="5">
    <source>
        <dbReference type="EMBL" id="RMZ55162.1"/>
    </source>
</evidence>
<dbReference type="PANTHER" id="PTHR12363">
    <property type="entry name" value="TRANSPORTIN 3 AND IMPORTIN 13"/>
    <property type="match status" value="1"/>
</dbReference>
<protein>
    <recommendedName>
        <fullName evidence="7">Importin N-terminal domain-containing protein</fullName>
    </recommendedName>
</protein>
<dbReference type="Gene3D" id="1.25.10.10">
    <property type="entry name" value="Leucine-rich Repeat Variant"/>
    <property type="match status" value="1"/>
</dbReference>
<keyword evidence="4" id="KW-0539">Nucleus</keyword>
<evidence type="ECO:0000256" key="2">
    <source>
        <dbReference type="ARBA" id="ARBA00007991"/>
    </source>
</evidence>
<gene>
    <name evidence="5" type="ORF">APUTEX25_005440</name>
</gene>
<evidence type="ECO:0000256" key="1">
    <source>
        <dbReference type="ARBA" id="ARBA00004123"/>
    </source>
</evidence>